<dbReference type="GO" id="GO:0005741">
    <property type="term" value="C:mitochondrial outer membrane"/>
    <property type="evidence" value="ECO:0007669"/>
    <property type="project" value="UniProtKB-SubCell"/>
</dbReference>
<organism evidence="7 8">
    <name type="scientific">Clytia hemisphaerica</name>
    <dbReference type="NCBI Taxonomy" id="252671"/>
    <lineage>
        <taxon>Eukaryota</taxon>
        <taxon>Metazoa</taxon>
        <taxon>Cnidaria</taxon>
        <taxon>Hydrozoa</taxon>
        <taxon>Hydroidolina</taxon>
        <taxon>Leptothecata</taxon>
        <taxon>Obeliida</taxon>
        <taxon>Clytiidae</taxon>
        <taxon>Clytia</taxon>
    </lineage>
</organism>
<keyword evidence="8" id="KW-1185">Reference proteome</keyword>
<evidence type="ECO:0000259" key="6">
    <source>
        <dbReference type="Pfam" id="PF01103"/>
    </source>
</evidence>
<accession>A0A7M6DNM8</accession>
<evidence type="ECO:0000313" key="8">
    <source>
        <dbReference type="Proteomes" id="UP000594262"/>
    </source>
</evidence>
<evidence type="ECO:0000256" key="3">
    <source>
        <dbReference type="ARBA" id="ARBA00022452"/>
    </source>
</evidence>
<sequence>MGNSSGKDSVPIKQDIDDGEDLLDLSGPCKVKNIHIDGLKKSRNELVTTTLEDLFKANTFEDVITKAHLCKLKLERLRVFSNIDVFIDVADEYSDQHEFDVFYLVKESRSFQASVGTTVGNNEGNMVVTGAVSNLKGTGELVKANISYGTAQTTSYEFSMGKPIGYDPDRRLSFKVLKSISDLSQSFYKDTTKGLGLDFTIPSSIGLHTLGWDFNWRENSVLPSAPFEVREFSGHSLKSTLKHSFVSDGRDDWVLPSHGHLFKHSIEVSDFIGNVRAWKSNVELQLNKEIFDRVVLAGSFQAGVTQSLDDKPLMINDRFFIGGPSSIRGYKFKGIGYQAEVDGINSAALGGDLFWMSGLHVYTPLPFLNSGKDSFGSLFRMHYFLNAGNLTNMNQMNAKDFVMNPRWSYGLGIMFMLGGMARLEINYCLPKNGRPGDQISEGFQVGVGLNFL</sequence>
<dbReference type="PANTHER" id="PTHR12815:SF18">
    <property type="entry name" value="SORTING AND ASSEMBLY MACHINERY COMPONENT 50 HOMOLOG"/>
    <property type="match status" value="1"/>
</dbReference>
<dbReference type="GeneID" id="136811799"/>
<dbReference type="RefSeq" id="XP_066924527.1">
    <property type="nucleotide sequence ID" value="XM_067068426.1"/>
</dbReference>
<evidence type="ECO:0000256" key="5">
    <source>
        <dbReference type="ARBA" id="ARBA00023136"/>
    </source>
</evidence>
<proteinExistence type="inferred from homology"/>
<comment type="subcellular location">
    <subcellularLocation>
        <location evidence="1">Mitochondrion outer membrane</location>
        <topology evidence="1">Multi-pass membrane protein</topology>
    </subcellularLocation>
</comment>
<dbReference type="OrthoDB" id="1724197at2759"/>
<dbReference type="InterPro" id="IPR039910">
    <property type="entry name" value="D15-like"/>
</dbReference>
<dbReference type="PANTHER" id="PTHR12815">
    <property type="entry name" value="SORTING AND ASSEMBLY MACHINERY SAMM50 PROTEIN FAMILY MEMBER"/>
    <property type="match status" value="1"/>
</dbReference>
<dbReference type="AlphaFoldDB" id="A0A7M6DNM8"/>
<keyword evidence="3" id="KW-1134">Transmembrane beta strand</keyword>
<keyword evidence="4" id="KW-0812">Transmembrane</keyword>
<dbReference type="EnsemblMetazoa" id="CLYHEMT018443.1">
    <property type="protein sequence ID" value="CLYHEMP018443.1"/>
    <property type="gene ID" value="CLYHEMG018443"/>
</dbReference>
<evidence type="ECO:0000256" key="4">
    <source>
        <dbReference type="ARBA" id="ARBA00022692"/>
    </source>
</evidence>
<dbReference type="InterPro" id="IPR000184">
    <property type="entry name" value="Bac_surfAg_D15"/>
</dbReference>
<name>A0A7M6DNM8_9CNID</name>
<evidence type="ECO:0000313" key="7">
    <source>
        <dbReference type="EnsemblMetazoa" id="CLYHEMP018443.1"/>
    </source>
</evidence>
<keyword evidence="5" id="KW-0472">Membrane</keyword>
<protein>
    <recommendedName>
        <fullName evidence="6">Bacterial surface antigen (D15) domain-containing protein</fullName>
    </recommendedName>
</protein>
<evidence type="ECO:0000256" key="1">
    <source>
        <dbReference type="ARBA" id="ARBA00004374"/>
    </source>
</evidence>
<dbReference type="GO" id="GO:0045040">
    <property type="term" value="P:protein insertion into mitochondrial outer membrane"/>
    <property type="evidence" value="ECO:0007669"/>
    <property type="project" value="TreeGrafter"/>
</dbReference>
<comment type="similarity">
    <text evidence="2">Belongs to the SAM50/omp85 family.</text>
</comment>
<dbReference type="Gene3D" id="2.40.160.50">
    <property type="entry name" value="membrane protein fhac: a member of the omp85/tpsb transporter family"/>
    <property type="match status" value="1"/>
</dbReference>
<reference evidence="7" key="1">
    <citation type="submission" date="2021-01" db="UniProtKB">
        <authorList>
            <consortium name="EnsemblMetazoa"/>
        </authorList>
    </citation>
    <scope>IDENTIFICATION</scope>
</reference>
<dbReference type="Pfam" id="PF01103">
    <property type="entry name" value="Omp85"/>
    <property type="match status" value="1"/>
</dbReference>
<feature type="domain" description="Bacterial surface antigen (D15)" evidence="6">
    <location>
        <begin position="134"/>
        <end position="451"/>
    </location>
</feature>
<evidence type="ECO:0000256" key="2">
    <source>
        <dbReference type="ARBA" id="ARBA00010913"/>
    </source>
</evidence>
<dbReference type="GO" id="GO:0033108">
    <property type="term" value="P:mitochondrial respiratory chain complex assembly"/>
    <property type="evidence" value="ECO:0007669"/>
    <property type="project" value="TreeGrafter"/>
</dbReference>
<dbReference type="Proteomes" id="UP000594262">
    <property type="component" value="Unplaced"/>
</dbReference>